<gene>
    <name evidence="2" type="ORF">DH2020_016723</name>
</gene>
<accession>A0ABR0WNT3</accession>
<evidence type="ECO:0000313" key="2">
    <source>
        <dbReference type="EMBL" id="KAK6149198.1"/>
    </source>
</evidence>
<name>A0ABR0WNT3_REHGL</name>
<sequence length="191" mass="22071">MGAEIMEIREWDDWRVDIYRCLGTTDLPEDEKNVTSSAKGHKIPFDQGTDALAKKVVRDGYFWPNYKKDVEDLVKRCGKCQKHSSLIHQPVELLGVMSSPCPFAKGGIDIVAPFSIAVKQRKFLIVVVDYFSKWVEAEPVAKITESQVMSFIRKNLASRFKWPRDLISDNETQFHGRKIREWLAEMKVKQH</sequence>
<dbReference type="Pfam" id="PF00665">
    <property type="entry name" value="rve"/>
    <property type="match status" value="1"/>
</dbReference>
<proteinExistence type="predicted"/>
<dbReference type="PROSITE" id="PS50994">
    <property type="entry name" value="INTEGRASE"/>
    <property type="match status" value="1"/>
</dbReference>
<reference evidence="2 3" key="1">
    <citation type="journal article" date="2021" name="Comput. Struct. Biotechnol. J.">
        <title>De novo genome assembly of the potent medicinal plant Rehmannia glutinosa using nanopore technology.</title>
        <authorList>
            <person name="Ma L."/>
            <person name="Dong C."/>
            <person name="Song C."/>
            <person name="Wang X."/>
            <person name="Zheng X."/>
            <person name="Niu Y."/>
            <person name="Chen S."/>
            <person name="Feng W."/>
        </authorList>
    </citation>
    <scope>NUCLEOTIDE SEQUENCE [LARGE SCALE GENOMIC DNA]</scope>
    <source>
        <strain evidence="2">DH-2019</strain>
    </source>
</reference>
<dbReference type="InterPro" id="IPR001584">
    <property type="entry name" value="Integrase_cat-core"/>
</dbReference>
<dbReference type="InterPro" id="IPR041588">
    <property type="entry name" value="Integrase_H2C2"/>
</dbReference>
<dbReference type="Gene3D" id="1.10.340.70">
    <property type="match status" value="1"/>
</dbReference>
<dbReference type="Pfam" id="PF17921">
    <property type="entry name" value="Integrase_H2C2"/>
    <property type="match status" value="1"/>
</dbReference>
<comment type="caution">
    <text evidence="2">The sequence shown here is derived from an EMBL/GenBank/DDBJ whole genome shotgun (WGS) entry which is preliminary data.</text>
</comment>
<dbReference type="SUPFAM" id="SSF53098">
    <property type="entry name" value="Ribonuclease H-like"/>
    <property type="match status" value="1"/>
</dbReference>
<dbReference type="PANTHER" id="PTHR37984:SF5">
    <property type="entry name" value="PROTEIN NYNRIN-LIKE"/>
    <property type="match status" value="1"/>
</dbReference>
<organism evidence="2 3">
    <name type="scientific">Rehmannia glutinosa</name>
    <name type="common">Chinese foxglove</name>
    <dbReference type="NCBI Taxonomy" id="99300"/>
    <lineage>
        <taxon>Eukaryota</taxon>
        <taxon>Viridiplantae</taxon>
        <taxon>Streptophyta</taxon>
        <taxon>Embryophyta</taxon>
        <taxon>Tracheophyta</taxon>
        <taxon>Spermatophyta</taxon>
        <taxon>Magnoliopsida</taxon>
        <taxon>eudicotyledons</taxon>
        <taxon>Gunneridae</taxon>
        <taxon>Pentapetalae</taxon>
        <taxon>asterids</taxon>
        <taxon>lamiids</taxon>
        <taxon>Lamiales</taxon>
        <taxon>Orobanchaceae</taxon>
        <taxon>Rehmannieae</taxon>
        <taxon>Rehmannia</taxon>
    </lineage>
</organism>
<dbReference type="InterPro" id="IPR036397">
    <property type="entry name" value="RNaseH_sf"/>
</dbReference>
<evidence type="ECO:0000313" key="3">
    <source>
        <dbReference type="Proteomes" id="UP001318860"/>
    </source>
</evidence>
<dbReference type="Proteomes" id="UP001318860">
    <property type="component" value="Unassembled WGS sequence"/>
</dbReference>
<keyword evidence="3" id="KW-1185">Reference proteome</keyword>
<dbReference type="InterPro" id="IPR050951">
    <property type="entry name" value="Retrovirus_Pol_polyprotein"/>
</dbReference>
<protein>
    <recommendedName>
        <fullName evidence="1">Integrase catalytic domain-containing protein</fullName>
    </recommendedName>
</protein>
<dbReference type="PANTHER" id="PTHR37984">
    <property type="entry name" value="PROTEIN CBG26694"/>
    <property type="match status" value="1"/>
</dbReference>
<dbReference type="EMBL" id="JABTTQ020000009">
    <property type="protein sequence ID" value="KAK6149198.1"/>
    <property type="molecule type" value="Genomic_DNA"/>
</dbReference>
<dbReference type="Gene3D" id="3.30.420.10">
    <property type="entry name" value="Ribonuclease H-like superfamily/Ribonuclease H"/>
    <property type="match status" value="1"/>
</dbReference>
<evidence type="ECO:0000259" key="1">
    <source>
        <dbReference type="PROSITE" id="PS50994"/>
    </source>
</evidence>
<dbReference type="InterPro" id="IPR012337">
    <property type="entry name" value="RNaseH-like_sf"/>
</dbReference>
<feature type="domain" description="Integrase catalytic" evidence="1">
    <location>
        <begin position="96"/>
        <end position="191"/>
    </location>
</feature>